<protein>
    <submittedName>
        <fullName evidence="1">Uncharacterized protein</fullName>
    </submittedName>
</protein>
<evidence type="ECO:0000313" key="2">
    <source>
        <dbReference type="Proteomes" id="UP001382904"/>
    </source>
</evidence>
<accession>A0ABU8UA42</accession>
<name>A0ABU8UA42_9ACTN</name>
<evidence type="ECO:0000313" key="1">
    <source>
        <dbReference type="EMBL" id="MEJ8644762.1"/>
    </source>
</evidence>
<keyword evidence="2" id="KW-1185">Reference proteome</keyword>
<proteinExistence type="predicted"/>
<dbReference type="Proteomes" id="UP001382904">
    <property type="component" value="Unassembled WGS sequence"/>
</dbReference>
<dbReference type="EMBL" id="JBBKAM010000002">
    <property type="protein sequence ID" value="MEJ8644762.1"/>
    <property type="molecule type" value="Genomic_DNA"/>
</dbReference>
<sequence length="101" mass="10547">MPDFDHGRVCCSKPLPMPLNMIAVLPVPPTSRITSWVAPPDVAGAEEELWEAAGLPPSAAGLGSSLPQPVSSTATAAHSVIPVIVLRMLLLPRSCCLLRVA</sequence>
<gene>
    <name evidence="1" type="ORF">WKI68_32805</name>
</gene>
<organism evidence="1 2">
    <name type="scientific">Streptomyces caledonius</name>
    <dbReference type="NCBI Taxonomy" id="3134107"/>
    <lineage>
        <taxon>Bacteria</taxon>
        <taxon>Bacillati</taxon>
        <taxon>Actinomycetota</taxon>
        <taxon>Actinomycetes</taxon>
        <taxon>Kitasatosporales</taxon>
        <taxon>Streptomycetaceae</taxon>
        <taxon>Streptomyces</taxon>
    </lineage>
</organism>
<comment type="caution">
    <text evidence="1">The sequence shown here is derived from an EMBL/GenBank/DDBJ whole genome shotgun (WGS) entry which is preliminary data.</text>
</comment>
<reference evidence="1 2" key="1">
    <citation type="submission" date="2024-03" db="EMBL/GenBank/DDBJ databases">
        <title>Novel Streptomyces species of biotechnological and ecological value are a feature of Machair soil.</title>
        <authorList>
            <person name="Prole J.R."/>
            <person name="Goodfellow M."/>
            <person name="Allenby N."/>
            <person name="Ward A.C."/>
        </authorList>
    </citation>
    <scope>NUCLEOTIDE SEQUENCE [LARGE SCALE GENOMIC DNA]</scope>
    <source>
        <strain evidence="1 2">MS1.HAVA.3</strain>
    </source>
</reference>